<feature type="chain" id="PRO_5042664506" description="Endoglucanase" evidence="10">
    <location>
        <begin position="26"/>
        <end position="497"/>
    </location>
</feature>
<gene>
    <name evidence="12" type="ORF">RIF29_32795</name>
</gene>
<dbReference type="InterPro" id="IPR033126">
    <property type="entry name" value="Glyco_hydro_9_Asp/Glu_AS"/>
</dbReference>
<protein>
    <recommendedName>
        <fullName evidence="10">Endoglucanase</fullName>
        <ecNumber evidence="10">3.2.1.4</ecNumber>
    </recommendedName>
</protein>
<keyword evidence="5 8" id="KW-0119">Carbohydrate metabolism</keyword>
<dbReference type="GO" id="GO:0030245">
    <property type="term" value="P:cellulose catabolic process"/>
    <property type="evidence" value="ECO:0007669"/>
    <property type="project" value="UniProtKB-KW"/>
</dbReference>
<feature type="active site" evidence="9">
    <location>
        <position position="467"/>
    </location>
</feature>
<dbReference type="Proteomes" id="UP001372338">
    <property type="component" value="Unassembled WGS sequence"/>
</dbReference>
<dbReference type="Pfam" id="PF00759">
    <property type="entry name" value="Glyco_hydro_9"/>
    <property type="match status" value="1"/>
</dbReference>
<evidence type="ECO:0000256" key="6">
    <source>
        <dbReference type="ARBA" id="ARBA00023295"/>
    </source>
</evidence>
<dbReference type="EMBL" id="JAYWIO010000006">
    <property type="protein sequence ID" value="KAK7258235.1"/>
    <property type="molecule type" value="Genomic_DNA"/>
</dbReference>
<dbReference type="GO" id="GO:0008810">
    <property type="term" value="F:cellulase activity"/>
    <property type="evidence" value="ECO:0007669"/>
    <property type="project" value="UniProtKB-EC"/>
</dbReference>
<evidence type="ECO:0000256" key="1">
    <source>
        <dbReference type="ARBA" id="ARBA00000966"/>
    </source>
</evidence>
<keyword evidence="7 8" id="KW-0624">Polysaccharide degradation</keyword>
<dbReference type="Gene3D" id="1.50.10.10">
    <property type="match status" value="1"/>
</dbReference>
<dbReference type="PROSITE" id="PS00698">
    <property type="entry name" value="GH9_3"/>
    <property type="match status" value="1"/>
</dbReference>
<dbReference type="InterPro" id="IPR001701">
    <property type="entry name" value="Glyco_hydro_9"/>
</dbReference>
<reference evidence="12 13" key="1">
    <citation type="submission" date="2024-01" db="EMBL/GenBank/DDBJ databases">
        <title>The genomes of 5 underutilized Papilionoideae crops provide insights into root nodulation and disease resistanc.</title>
        <authorList>
            <person name="Yuan L."/>
        </authorList>
    </citation>
    <scope>NUCLEOTIDE SEQUENCE [LARGE SCALE GENOMIC DNA]</scope>
    <source>
        <strain evidence="12">ZHUSHIDOU_FW_LH</strain>
        <tissue evidence="12">Leaf</tissue>
    </source>
</reference>
<dbReference type="FunFam" id="1.50.10.10:FF:000020">
    <property type="entry name" value="Endoglucanase"/>
    <property type="match status" value="1"/>
</dbReference>
<evidence type="ECO:0000256" key="2">
    <source>
        <dbReference type="ARBA" id="ARBA00007072"/>
    </source>
</evidence>
<dbReference type="SUPFAM" id="SSF48208">
    <property type="entry name" value="Six-hairpin glycosidases"/>
    <property type="match status" value="1"/>
</dbReference>
<feature type="signal peptide" evidence="10">
    <location>
        <begin position="1"/>
        <end position="25"/>
    </location>
</feature>
<evidence type="ECO:0000313" key="13">
    <source>
        <dbReference type="Proteomes" id="UP001372338"/>
    </source>
</evidence>
<evidence type="ECO:0000256" key="3">
    <source>
        <dbReference type="ARBA" id="ARBA00022801"/>
    </source>
</evidence>
<evidence type="ECO:0000256" key="7">
    <source>
        <dbReference type="ARBA" id="ARBA00023326"/>
    </source>
</evidence>
<proteinExistence type="inferred from homology"/>
<sequence>MGFMQRLVMMVIGTSLLGVTRRSMGWEQHSYGEALTKSILFFEGQRSGKLPPTQRMSWRKDSALQDGSQLDQSLFHPSHQVDLVGGYYDAGDNIKFNFPMAFSTTMLAWSVIEFGKFMGPDLKHALDAIRWATDYFIKATSVPGYVFAQVGDPKFDHNCWERPEDMDQPRIAYAVSKNYPGSEVSAEIAAALAASSIVYRKYHLGYSARLLQRARMVFDFADKYRGSYNDSLGPRVCPFYCDFSGYQDELVWGATWLFRATKLPYYGNYIDQNIHNVKNFGEFGWDSKDAGINVLVSKLLINSTSSKPFIANADKFVCAVLPESPSVSVSYSRGGLLFKSGGSNLQHATAISFLFLVYAGYLHKANREIPCGSDVFASSERLRELARSQVDYILGSNPLKMSYMVGYGQKFPERIHHRASSLPSLDHNPSHVDCKEGSNYFGSQNPNPNLLVGAVVGGPDINDSYQDSRADFVHSEPTTYINAPLVGVLAYFNAHPS</sequence>
<evidence type="ECO:0000256" key="8">
    <source>
        <dbReference type="PROSITE-ProRule" id="PRU10059"/>
    </source>
</evidence>
<name>A0AAN9HZK0_CROPI</name>
<evidence type="ECO:0000256" key="10">
    <source>
        <dbReference type="RuleBase" id="RU361166"/>
    </source>
</evidence>
<keyword evidence="6 8" id="KW-0326">Glycosidase</keyword>
<feature type="domain" description="Glycoside hydrolase family 9" evidence="11">
    <location>
        <begin position="31"/>
        <end position="489"/>
    </location>
</feature>
<keyword evidence="13" id="KW-1185">Reference proteome</keyword>
<dbReference type="AlphaFoldDB" id="A0AAN9HZK0"/>
<evidence type="ECO:0000259" key="11">
    <source>
        <dbReference type="Pfam" id="PF00759"/>
    </source>
</evidence>
<keyword evidence="4 10" id="KW-0136">Cellulose degradation</keyword>
<evidence type="ECO:0000313" key="12">
    <source>
        <dbReference type="EMBL" id="KAK7258235.1"/>
    </source>
</evidence>
<dbReference type="PANTHER" id="PTHR22298">
    <property type="entry name" value="ENDO-1,4-BETA-GLUCANASE"/>
    <property type="match status" value="1"/>
</dbReference>
<dbReference type="InterPro" id="IPR012341">
    <property type="entry name" value="6hp_glycosidase-like_sf"/>
</dbReference>
<evidence type="ECO:0000256" key="4">
    <source>
        <dbReference type="ARBA" id="ARBA00023001"/>
    </source>
</evidence>
<dbReference type="InterPro" id="IPR008928">
    <property type="entry name" value="6-hairpin_glycosidase_sf"/>
</dbReference>
<feature type="active site" evidence="8">
    <location>
        <position position="416"/>
    </location>
</feature>
<keyword evidence="3 8" id="KW-0378">Hydrolase</keyword>
<dbReference type="EC" id="3.2.1.4" evidence="10"/>
<dbReference type="InterPro" id="IPR018221">
    <property type="entry name" value="Glyco_hydro_9_His_AS"/>
</dbReference>
<keyword evidence="10" id="KW-0732">Signal</keyword>
<evidence type="ECO:0000256" key="5">
    <source>
        <dbReference type="ARBA" id="ARBA00023277"/>
    </source>
</evidence>
<comment type="catalytic activity">
    <reaction evidence="1 10">
        <text>Endohydrolysis of (1-&gt;4)-beta-D-glucosidic linkages in cellulose, lichenin and cereal beta-D-glucans.</text>
        <dbReference type="EC" id="3.2.1.4"/>
    </reaction>
</comment>
<comment type="similarity">
    <text evidence="2 8 10">Belongs to the glycosyl hydrolase 9 (cellulase E) family.</text>
</comment>
<accession>A0AAN9HZK0</accession>
<evidence type="ECO:0000256" key="9">
    <source>
        <dbReference type="PROSITE-ProRule" id="PRU10060"/>
    </source>
</evidence>
<comment type="caution">
    <text evidence="12">The sequence shown here is derived from an EMBL/GenBank/DDBJ whole genome shotgun (WGS) entry which is preliminary data.</text>
</comment>
<feature type="active site" evidence="9">
    <location>
        <position position="476"/>
    </location>
</feature>
<dbReference type="PROSITE" id="PS00592">
    <property type="entry name" value="GH9_2"/>
    <property type="match status" value="1"/>
</dbReference>
<organism evidence="12 13">
    <name type="scientific">Crotalaria pallida</name>
    <name type="common">Smooth rattlebox</name>
    <name type="synonym">Crotalaria striata</name>
    <dbReference type="NCBI Taxonomy" id="3830"/>
    <lineage>
        <taxon>Eukaryota</taxon>
        <taxon>Viridiplantae</taxon>
        <taxon>Streptophyta</taxon>
        <taxon>Embryophyta</taxon>
        <taxon>Tracheophyta</taxon>
        <taxon>Spermatophyta</taxon>
        <taxon>Magnoliopsida</taxon>
        <taxon>eudicotyledons</taxon>
        <taxon>Gunneridae</taxon>
        <taxon>Pentapetalae</taxon>
        <taxon>rosids</taxon>
        <taxon>fabids</taxon>
        <taxon>Fabales</taxon>
        <taxon>Fabaceae</taxon>
        <taxon>Papilionoideae</taxon>
        <taxon>50 kb inversion clade</taxon>
        <taxon>genistoids sensu lato</taxon>
        <taxon>core genistoids</taxon>
        <taxon>Crotalarieae</taxon>
        <taxon>Crotalaria</taxon>
    </lineage>
</organism>